<dbReference type="OrthoDB" id="3236009at2"/>
<keyword evidence="7" id="KW-1185">Reference proteome</keyword>
<keyword evidence="1" id="KW-0805">Transcription regulation</keyword>
<dbReference type="GO" id="GO:0003700">
    <property type="term" value="F:DNA-binding transcription factor activity"/>
    <property type="evidence" value="ECO:0007669"/>
    <property type="project" value="InterPro"/>
</dbReference>
<evidence type="ECO:0000256" key="3">
    <source>
        <dbReference type="ARBA" id="ARBA00023159"/>
    </source>
</evidence>
<keyword evidence="3" id="KW-0010">Activator</keyword>
<dbReference type="Gene3D" id="2.60.120.10">
    <property type="entry name" value="Jelly Rolls"/>
    <property type="match status" value="1"/>
</dbReference>
<reference evidence="6 7" key="1">
    <citation type="journal article" date="2017" name="BMC Genomics">
        <title>Comparative genomic and phylogenomic analyses of the Bifidobacteriaceae family.</title>
        <authorList>
            <person name="Lugli G.A."/>
            <person name="Milani C."/>
            <person name="Turroni F."/>
            <person name="Duranti S."/>
            <person name="Mancabelli L."/>
            <person name="Mangifesta M."/>
            <person name="Ferrario C."/>
            <person name="Modesto M."/>
            <person name="Mattarelli P."/>
            <person name="Jiri K."/>
            <person name="van Sinderen D."/>
            <person name="Ventura M."/>
        </authorList>
    </citation>
    <scope>NUCLEOTIDE SEQUENCE [LARGE SCALE GENOMIC DNA]</scope>
    <source>
        <strain evidence="6 7">DSM 100202</strain>
    </source>
</reference>
<proteinExistence type="predicted"/>
<dbReference type="SMART" id="SM00342">
    <property type="entry name" value="HTH_ARAC"/>
    <property type="match status" value="1"/>
</dbReference>
<evidence type="ECO:0000313" key="7">
    <source>
        <dbReference type="Proteomes" id="UP000216074"/>
    </source>
</evidence>
<evidence type="ECO:0000259" key="5">
    <source>
        <dbReference type="PROSITE" id="PS01124"/>
    </source>
</evidence>
<evidence type="ECO:0000256" key="4">
    <source>
        <dbReference type="ARBA" id="ARBA00023163"/>
    </source>
</evidence>
<dbReference type="InterPro" id="IPR009057">
    <property type="entry name" value="Homeodomain-like_sf"/>
</dbReference>
<gene>
    <name evidence="6" type="ORF">BHAP_0313</name>
</gene>
<dbReference type="AlphaFoldDB" id="A0A261G4S9"/>
<feature type="domain" description="HTH araC/xylS-type" evidence="5">
    <location>
        <begin position="212"/>
        <end position="310"/>
    </location>
</feature>
<dbReference type="Proteomes" id="UP000216074">
    <property type="component" value="Unassembled WGS sequence"/>
</dbReference>
<protein>
    <submittedName>
        <fullName evidence="6">AraC family transcriptional regulator</fullName>
    </submittedName>
</protein>
<dbReference type="InterPro" id="IPR037923">
    <property type="entry name" value="HTH-like"/>
</dbReference>
<dbReference type="InterPro" id="IPR003313">
    <property type="entry name" value="AraC-bd"/>
</dbReference>
<dbReference type="PANTHER" id="PTHR46796">
    <property type="entry name" value="HTH-TYPE TRANSCRIPTIONAL ACTIVATOR RHAS-RELATED"/>
    <property type="match status" value="1"/>
</dbReference>
<dbReference type="Gene3D" id="1.10.10.60">
    <property type="entry name" value="Homeodomain-like"/>
    <property type="match status" value="2"/>
</dbReference>
<sequence>MSERAVKRPIVLSDLSERVPYNIPELPIYAFRDPLSSYADYRCACHWHRDLEFVHVISGAMQYFVNGVVHELHVGEGLVVNSSRLHYGFSPQRHECWFTCAVISPALIERLTSDIAARCDRAFDQHMDDCLRLSPDVLWQQEILKSIDQLVIQLHGERLDRVSQSSSAQVINPLPAVATAVSLLNAVLGRFQLSTAADADVSIEQHHRIDVLNMTGLIQQRFAEPLSVEDIAVAGNVSRTQCCLLFRQYVGHTPNEYLTERRIEEAKRLLSQTDGAIAQIARACGFASASYFISVFRARMGVTPGMYRERQRNNGL</sequence>
<keyword evidence="4" id="KW-0804">Transcription</keyword>
<dbReference type="EMBL" id="MWWY01000005">
    <property type="protein sequence ID" value="OZG66451.1"/>
    <property type="molecule type" value="Genomic_DNA"/>
</dbReference>
<dbReference type="SUPFAM" id="SSF51215">
    <property type="entry name" value="Regulatory protein AraC"/>
    <property type="match status" value="1"/>
</dbReference>
<dbReference type="Pfam" id="PF12833">
    <property type="entry name" value="HTH_18"/>
    <property type="match status" value="1"/>
</dbReference>
<dbReference type="SUPFAM" id="SSF46689">
    <property type="entry name" value="Homeodomain-like"/>
    <property type="match status" value="2"/>
</dbReference>
<dbReference type="InterPro" id="IPR014710">
    <property type="entry name" value="RmlC-like_jellyroll"/>
</dbReference>
<dbReference type="PRINTS" id="PR00032">
    <property type="entry name" value="HTHARAC"/>
</dbReference>
<dbReference type="Pfam" id="PF02311">
    <property type="entry name" value="AraC_binding"/>
    <property type="match status" value="1"/>
</dbReference>
<dbReference type="InterPro" id="IPR020449">
    <property type="entry name" value="Tscrpt_reg_AraC-type_HTH"/>
</dbReference>
<dbReference type="InterPro" id="IPR050204">
    <property type="entry name" value="AraC_XylS_family_regulators"/>
</dbReference>
<evidence type="ECO:0000256" key="1">
    <source>
        <dbReference type="ARBA" id="ARBA00023015"/>
    </source>
</evidence>
<dbReference type="PROSITE" id="PS01124">
    <property type="entry name" value="HTH_ARAC_FAMILY_2"/>
    <property type="match status" value="1"/>
</dbReference>
<evidence type="ECO:0000313" key="6">
    <source>
        <dbReference type="EMBL" id="OZG66451.1"/>
    </source>
</evidence>
<name>A0A261G4S9_9BIFI</name>
<dbReference type="GO" id="GO:0043565">
    <property type="term" value="F:sequence-specific DNA binding"/>
    <property type="evidence" value="ECO:0007669"/>
    <property type="project" value="InterPro"/>
</dbReference>
<dbReference type="RefSeq" id="WP_094728932.1">
    <property type="nucleotide sequence ID" value="NZ_MWWY01000005.1"/>
</dbReference>
<evidence type="ECO:0000256" key="2">
    <source>
        <dbReference type="ARBA" id="ARBA00023125"/>
    </source>
</evidence>
<dbReference type="PROSITE" id="PS00041">
    <property type="entry name" value="HTH_ARAC_FAMILY_1"/>
    <property type="match status" value="1"/>
</dbReference>
<comment type="caution">
    <text evidence="6">The sequence shown here is derived from an EMBL/GenBank/DDBJ whole genome shotgun (WGS) entry which is preliminary data.</text>
</comment>
<accession>A0A261G4S9</accession>
<keyword evidence="2" id="KW-0238">DNA-binding</keyword>
<dbReference type="InterPro" id="IPR018060">
    <property type="entry name" value="HTH_AraC"/>
</dbReference>
<dbReference type="InterPro" id="IPR018062">
    <property type="entry name" value="HTH_AraC-typ_CS"/>
</dbReference>
<organism evidence="6 7">
    <name type="scientific">Bifidobacterium hapali</name>
    <dbReference type="NCBI Taxonomy" id="1630172"/>
    <lineage>
        <taxon>Bacteria</taxon>
        <taxon>Bacillati</taxon>
        <taxon>Actinomycetota</taxon>
        <taxon>Actinomycetes</taxon>
        <taxon>Bifidobacteriales</taxon>
        <taxon>Bifidobacteriaceae</taxon>
        <taxon>Bifidobacterium</taxon>
    </lineage>
</organism>